<accession>A0ABP7E8S3</accession>
<feature type="domain" description="Pyridoxamine 5'-phosphate oxidase N-terminal" evidence="2">
    <location>
        <begin position="11"/>
        <end position="125"/>
    </location>
</feature>
<dbReference type="SUPFAM" id="SSF50475">
    <property type="entry name" value="FMN-binding split barrel"/>
    <property type="match status" value="1"/>
</dbReference>
<dbReference type="RefSeq" id="WP_344949412.1">
    <property type="nucleotide sequence ID" value="NZ_BAABDC010000006.1"/>
</dbReference>
<protein>
    <submittedName>
        <fullName evidence="3">F420-dependent biliverdin reductase</fullName>
    </submittedName>
</protein>
<dbReference type="EMBL" id="BAABDC010000006">
    <property type="protein sequence ID" value="GAA3714997.1"/>
    <property type="molecule type" value="Genomic_DNA"/>
</dbReference>
<dbReference type="Gene3D" id="2.30.110.10">
    <property type="entry name" value="Electron Transport, Fmn-binding Protein, Chain A"/>
    <property type="match status" value="1"/>
</dbReference>
<evidence type="ECO:0000259" key="2">
    <source>
        <dbReference type="Pfam" id="PF01243"/>
    </source>
</evidence>
<dbReference type="InterPro" id="IPR019920">
    <property type="entry name" value="F420-binding_dom_put"/>
</dbReference>
<gene>
    <name evidence="3" type="ORF">GCM10022399_34520</name>
</gene>
<sequence>MARSPRDLSPDALEFLAVRHLATLTTQRRDGSPHVTPVGFTWDTETLVARVITSRTSQKAVNAARGERAAICQVDGRHWLTLEGLARVADDAATVTDAERRYAARYREPRPNPQRVVIEIAVDRVLGNL</sequence>
<dbReference type="PANTHER" id="PTHR35176">
    <property type="entry name" value="HEME OXYGENASE HI_0854-RELATED"/>
    <property type="match status" value="1"/>
</dbReference>
<organism evidence="3 4">
    <name type="scientific">Terrabacter ginsenosidimutans</name>
    <dbReference type="NCBI Taxonomy" id="490575"/>
    <lineage>
        <taxon>Bacteria</taxon>
        <taxon>Bacillati</taxon>
        <taxon>Actinomycetota</taxon>
        <taxon>Actinomycetes</taxon>
        <taxon>Micrococcales</taxon>
        <taxon>Intrasporangiaceae</taxon>
        <taxon>Terrabacter</taxon>
    </lineage>
</organism>
<name>A0ABP7E8S3_9MICO</name>
<proteinExistence type="predicted"/>
<keyword evidence="4" id="KW-1185">Reference proteome</keyword>
<evidence type="ECO:0000313" key="3">
    <source>
        <dbReference type="EMBL" id="GAA3714997.1"/>
    </source>
</evidence>
<evidence type="ECO:0000256" key="1">
    <source>
        <dbReference type="ARBA" id="ARBA00023002"/>
    </source>
</evidence>
<dbReference type="Pfam" id="PF01243">
    <property type="entry name" value="PNPOx_N"/>
    <property type="match status" value="1"/>
</dbReference>
<dbReference type="NCBIfam" id="TIGR03618">
    <property type="entry name" value="Rv1155_F420"/>
    <property type="match status" value="1"/>
</dbReference>
<dbReference type="InterPro" id="IPR052019">
    <property type="entry name" value="F420H2_bilvrd_red/Heme_oxyg"/>
</dbReference>
<keyword evidence="1" id="KW-0560">Oxidoreductase</keyword>
<comment type="caution">
    <text evidence="3">The sequence shown here is derived from an EMBL/GenBank/DDBJ whole genome shotgun (WGS) entry which is preliminary data.</text>
</comment>
<dbReference type="InterPro" id="IPR012349">
    <property type="entry name" value="Split_barrel_FMN-bd"/>
</dbReference>
<reference evidence="4" key="1">
    <citation type="journal article" date="2019" name="Int. J. Syst. Evol. Microbiol.">
        <title>The Global Catalogue of Microorganisms (GCM) 10K type strain sequencing project: providing services to taxonomists for standard genome sequencing and annotation.</title>
        <authorList>
            <consortium name="The Broad Institute Genomics Platform"/>
            <consortium name="The Broad Institute Genome Sequencing Center for Infectious Disease"/>
            <person name="Wu L."/>
            <person name="Ma J."/>
        </authorList>
    </citation>
    <scope>NUCLEOTIDE SEQUENCE [LARGE SCALE GENOMIC DNA]</scope>
    <source>
        <strain evidence="4">JCM 17125</strain>
    </source>
</reference>
<evidence type="ECO:0000313" key="4">
    <source>
        <dbReference type="Proteomes" id="UP001501468"/>
    </source>
</evidence>
<dbReference type="PANTHER" id="PTHR35176:SF1">
    <property type="entry name" value="F420H(2)-DEPENDENT BILIVERDIN REDUCTASE"/>
    <property type="match status" value="1"/>
</dbReference>
<dbReference type="Proteomes" id="UP001501468">
    <property type="component" value="Unassembled WGS sequence"/>
</dbReference>
<dbReference type="InterPro" id="IPR011576">
    <property type="entry name" value="Pyridox_Oxase_N"/>
</dbReference>